<dbReference type="Proteomes" id="UP000240653">
    <property type="component" value="Unassembled WGS sequence"/>
</dbReference>
<accession>A0A2P7SGB0</accession>
<keyword evidence="1" id="KW-0812">Transmembrane</keyword>
<keyword evidence="1" id="KW-0472">Membrane</keyword>
<evidence type="ECO:0000256" key="1">
    <source>
        <dbReference type="SAM" id="Phobius"/>
    </source>
</evidence>
<comment type="caution">
    <text evidence="3">The sequence shown here is derived from an EMBL/GenBank/DDBJ whole genome shotgun (WGS) entry which is preliminary data.</text>
</comment>
<dbReference type="AlphaFoldDB" id="A0A2P7SGB0"/>
<keyword evidence="1" id="KW-1133">Transmembrane helix</keyword>
<reference evidence="3 4" key="1">
    <citation type="submission" date="2018-03" db="EMBL/GenBank/DDBJ databases">
        <title>The draft genome of Mesorhizobium soli JCM 19897.</title>
        <authorList>
            <person name="Li L."/>
            <person name="Liu L."/>
            <person name="Liang L."/>
            <person name="Wang T."/>
            <person name="Zhang X."/>
        </authorList>
    </citation>
    <scope>NUCLEOTIDE SEQUENCE [LARGE SCALE GENOMIC DNA]</scope>
    <source>
        <strain evidence="3 4">JCM 19897</strain>
    </source>
</reference>
<organism evidence="3 4">
    <name type="scientific">Pseudaminobacter soli</name>
    <name type="common">ex Li et al. 2025</name>
    <dbReference type="NCBI Taxonomy" id="1295366"/>
    <lineage>
        <taxon>Bacteria</taxon>
        <taxon>Pseudomonadati</taxon>
        <taxon>Pseudomonadota</taxon>
        <taxon>Alphaproteobacteria</taxon>
        <taxon>Hyphomicrobiales</taxon>
        <taxon>Phyllobacteriaceae</taxon>
        <taxon>Pseudaminobacter</taxon>
    </lineage>
</organism>
<proteinExistence type="predicted"/>
<feature type="transmembrane region" description="Helical" evidence="1">
    <location>
        <begin position="21"/>
        <end position="38"/>
    </location>
</feature>
<dbReference type="OrthoDB" id="4750277at2"/>
<protein>
    <submittedName>
        <fullName evidence="3">DUF3592 domain-containing protein</fullName>
    </submittedName>
</protein>
<name>A0A2P7SGB0_9HYPH</name>
<keyword evidence="4" id="KW-1185">Reference proteome</keyword>
<dbReference type="Pfam" id="PF12158">
    <property type="entry name" value="DUF3592"/>
    <property type="match status" value="1"/>
</dbReference>
<feature type="domain" description="DUF3592" evidence="2">
    <location>
        <begin position="50"/>
        <end position="141"/>
    </location>
</feature>
<evidence type="ECO:0000313" key="4">
    <source>
        <dbReference type="Proteomes" id="UP000240653"/>
    </source>
</evidence>
<sequence>MAHPRSRRRKPNKGGMALGRNLMVLGAIVLAFGTYGVFRGAMTLKWPHTAATITSAELLRQRGSTSTQNGIREDSWNTFHVLYRYTVGDQEYVGGGIEPYDYGMQNSAGAVRMAERYPTGSVSNVAYDPRDPAIAYLEPGPSSFASMLAGIGSFIALVGFWVRRKAAAGIGTMNQPGATEDIAKSLSDRNRF</sequence>
<evidence type="ECO:0000259" key="2">
    <source>
        <dbReference type="Pfam" id="PF12158"/>
    </source>
</evidence>
<dbReference type="InterPro" id="IPR021994">
    <property type="entry name" value="DUF3592"/>
</dbReference>
<evidence type="ECO:0000313" key="3">
    <source>
        <dbReference type="EMBL" id="PSJ61500.1"/>
    </source>
</evidence>
<dbReference type="RefSeq" id="WP_106723931.1">
    <property type="nucleotide sequence ID" value="NZ_PXYL01000004.1"/>
</dbReference>
<gene>
    <name evidence="3" type="ORF">C7I85_10645</name>
</gene>
<dbReference type="EMBL" id="PXYL01000004">
    <property type="protein sequence ID" value="PSJ61500.1"/>
    <property type="molecule type" value="Genomic_DNA"/>
</dbReference>
<feature type="transmembrane region" description="Helical" evidence="1">
    <location>
        <begin position="144"/>
        <end position="162"/>
    </location>
</feature>